<protein>
    <submittedName>
        <fullName evidence="3">TolC family protein</fullName>
    </submittedName>
</protein>
<comment type="similarity">
    <text evidence="1 2">Belongs to the outer membrane factor (OMF) (TC 1.B.17) family.</text>
</comment>
<keyword evidence="4" id="KW-1185">Reference proteome</keyword>
<keyword evidence="2" id="KW-0472">Membrane</keyword>
<sequence>MTKFSTKALLSVSILAISGCATSANTAISTQQIQSELNLLNAPANWAFGPQINAEIADNWASIIDDLELKELIQEALENNHSLKVSAENIARSQALLKQSGASRLPTLSSTLSSTGRTALDDINLGETYSAGLNASWEIDLWGQIRDNITSAEYDLEGVKSVYNSAKQSLTASVIRAYTNLVEAKNRRDLSKATLDAQLETLRIVNVRFEFGNANHREQVLAQSDVANAQDNLAVAEADVRTAVRALEVLLGRYPDATLQISDNFPKVSTSIAAGQPADLLRRRPDVLSAEYNVRAAFANESSTVSSKWPTLRINSDLASSVDNLGDILNPADLALSIGARLADTLFDGGLTNARIEAAQATSRQAVRSYGQVVLDAFADVENALDTIKLLDERYEYVLKASEASRETLRLAEIQYKAGDFELLDVLTFRQRSFQSDQALLSVKRQLIDARIALYLALGGGST</sequence>
<feature type="chain" id="PRO_5044971427" evidence="2">
    <location>
        <begin position="24"/>
        <end position="463"/>
    </location>
</feature>
<feature type="signal peptide" evidence="2">
    <location>
        <begin position="1"/>
        <end position="23"/>
    </location>
</feature>
<comment type="caution">
    <text evidence="3">The sequence shown here is derived from an EMBL/GenBank/DDBJ whole genome shotgun (WGS) entry which is preliminary data.</text>
</comment>
<organism evidence="3 4">
    <name type="scientific">Hirschia litorea</name>
    <dbReference type="NCBI Taxonomy" id="1199156"/>
    <lineage>
        <taxon>Bacteria</taxon>
        <taxon>Pseudomonadati</taxon>
        <taxon>Pseudomonadota</taxon>
        <taxon>Alphaproteobacteria</taxon>
        <taxon>Hyphomonadales</taxon>
        <taxon>Hyphomonadaceae</taxon>
        <taxon>Hirschia</taxon>
    </lineage>
</organism>
<dbReference type="Gene3D" id="1.20.1600.10">
    <property type="entry name" value="Outer membrane efflux proteins (OEP)"/>
    <property type="match status" value="1"/>
</dbReference>
<dbReference type="RefSeq" id="WP_382165285.1">
    <property type="nucleotide sequence ID" value="NZ_JBHTBR010000002.1"/>
</dbReference>
<dbReference type="InterPro" id="IPR010131">
    <property type="entry name" value="MdtP/NodT-like"/>
</dbReference>
<dbReference type="InterPro" id="IPR003423">
    <property type="entry name" value="OMP_efflux"/>
</dbReference>
<comment type="subcellular location">
    <subcellularLocation>
        <location evidence="2">Cell membrane</location>
        <topology evidence="2">Lipid-anchor</topology>
    </subcellularLocation>
</comment>
<dbReference type="Gene3D" id="2.20.200.10">
    <property type="entry name" value="Outer membrane efflux proteins (OEP)"/>
    <property type="match status" value="1"/>
</dbReference>
<accession>A0ABW2IH44</accession>
<dbReference type="SUPFAM" id="SSF56954">
    <property type="entry name" value="Outer membrane efflux proteins (OEP)"/>
    <property type="match status" value="1"/>
</dbReference>
<gene>
    <name evidence="3" type="ORF">ACFQS8_02205</name>
</gene>
<keyword evidence="2" id="KW-0812">Transmembrane</keyword>
<keyword evidence="2" id="KW-0449">Lipoprotein</keyword>
<dbReference type="NCBIfam" id="TIGR01845">
    <property type="entry name" value="outer_NodT"/>
    <property type="match status" value="1"/>
</dbReference>
<dbReference type="Proteomes" id="UP001596492">
    <property type="component" value="Unassembled WGS sequence"/>
</dbReference>
<dbReference type="PROSITE" id="PS51257">
    <property type="entry name" value="PROKAR_LIPOPROTEIN"/>
    <property type="match status" value="1"/>
</dbReference>
<evidence type="ECO:0000256" key="2">
    <source>
        <dbReference type="RuleBase" id="RU362097"/>
    </source>
</evidence>
<keyword evidence="2" id="KW-0732">Signal</keyword>
<reference evidence="4" key="1">
    <citation type="journal article" date="2019" name="Int. J. Syst. Evol. Microbiol.">
        <title>The Global Catalogue of Microorganisms (GCM) 10K type strain sequencing project: providing services to taxonomists for standard genome sequencing and annotation.</title>
        <authorList>
            <consortium name="The Broad Institute Genomics Platform"/>
            <consortium name="The Broad Institute Genome Sequencing Center for Infectious Disease"/>
            <person name="Wu L."/>
            <person name="Ma J."/>
        </authorList>
    </citation>
    <scope>NUCLEOTIDE SEQUENCE [LARGE SCALE GENOMIC DNA]</scope>
    <source>
        <strain evidence="4">CCUG 51308</strain>
    </source>
</reference>
<evidence type="ECO:0000313" key="4">
    <source>
        <dbReference type="Proteomes" id="UP001596492"/>
    </source>
</evidence>
<name>A0ABW2IH44_9PROT</name>
<dbReference type="PANTHER" id="PTHR30203">
    <property type="entry name" value="OUTER MEMBRANE CATION EFFLUX PROTEIN"/>
    <property type="match status" value="1"/>
</dbReference>
<dbReference type="EMBL" id="JBHTBR010000002">
    <property type="protein sequence ID" value="MFC7290414.1"/>
    <property type="molecule type" value="Genomic_DNA"/>
</dbReference>
<evidence type="ECO:0000313" key="3">
    <source>
        <dbReference type="EMBL" id="MFC7290414.1"/>
    </source>
</evidence>
<evidence type="ECO:0000256" key="1">
    <source>
        <dbReference type="ARBA" id="ARBA00007613"/>
    </source>
</evidence>
<dbReference type="Pfam" id="PF02321">
    <property type="entry name" value="OEP"/>
    <property type="match status" value="2"/>
</dbReference>
<keyword evidence="2" id="KW-1134">Transmembrane beta strand</keyword>
<proteinExistence type="inferred from homology"/>
<keyword evidence="2" id="KW-0564">Palmitate</keyword>